<proteinExistence type="predicted"/>
<dbReference type="AlphaFoldDB" id="A0A553ZYF6"/>
<keyword evidence="2" id="KW-0812">Transmembrane</keyword>
<comment type="caution">
    <text evidence="4">The sequence shown here is derived from an EMBL/GenBank/DDBJ whole genome shotgun (WGS) entry which is preliminary data.</text>
</comment>
<sequence>MSDLGLQLKQAREDKGLSLEDLQRTTKIQKRYLTAIEEGRFDSLPGLFYARAFVKTYAEAVGLDAAELLEQYKNELPQPSKEAENIPSRSERRKPIPDPPKRQPRAFSILPVVAAILFLIVIIVAVYIFQSNFSGSNDPVINDDEPSIDADFGEQPDSDDETTTDDDATGDEDGAADDDAADNEETGSNEEDEEQTSELTLNESSGNTSFLELDASEFQLTIDFTGACSVDIRNADGDFIVSPSTLNADDEIIEDLSEEESVLINLGASQNAIVTINGEEVDMPLDAVHQKLDITFNP</sequence>
<dbReference type="InterPro" id="IPR050400">
    <property type="entry name" value="Bact_Cytoskel_RodZ"/>
</dbReference>
<feature type="compositionally biased region" description="Basic and acidic residues" evidence="1">
    <location>
        <begin position="81"/>
        <end position="101"/>
    </location>
</feature>
<dbReference type="EMBL" id="VLXZ01000006">
    <property type="protein sequence ID" value="TSB46469.1"/>
    <property type="molecule type" value="Genomic_DNA"/>
</dbReference>
<dbReference type="PANTHER" id="PTHR34475:SF1">
    <property type="entry name" value="CYTOSKELETON PROTEIN RODZ"/>
    <property type="match status" value="1"/>
</dbReference>
<dbReference type="PROSITE" id="PS50943">
    <property type="entry name" value="HTH_CROC1"/>
    <property type="match status" value="1"/>
</dbReference>
<dbReference type="CDD" id="cd00093">
    <property type="entry name" value="HTH_XRE"/>
    <property type="match status" value="1"/>
</dbReference>
<dbReference type="Pfam" id="PF13413">
    <property type="entry name" value="HTH_25"/>
    <property type="match status" value="1"/>
</dbReference>
<dbReference type="InterPro" id="IPR001387">
    <property type="entry name" value="Cro/C1-type_HTH"/>
</dbReference>
<gene>
    <name evidence="4" type="ORF">FN960_11760</name>
</gene>
<dbReference type="OrthoDB" id="9797543at2"/>
<organism evidence="4 5">
    <name type="scientific">Alkalicoccobacillus porphyridii</name>
    <dbReference type="NCBI Taxonomy" id="2597270"/>
    <lineage>
        <taxon>Bacteria</taxon>
        <taxon>Bacillati</taxon>
        <taxon>Bacillota</taxon>
        <taxon>Bacilli</taxon>
        <taxon>Bacillales</taxon>
        <taxon>Bacillaceae</taxon>
        <taxon>Alkalicoccobacillus</taxon>
    </lineage>
</organism>
<dbReference type="InterPro" id="IPR010982">
    <property type="entry name" value="Lambda_DNA-bd_dom_sf"/>
</dbReference>
<keyword evidence="2" id="KW-0472">Membrane</keyword>
<reference evidence="4 5" key="1">
    <citation type="submission" date="2019-07" db="EMBL/GenBank/DDBJ databases">
        <authorList>
            <person name="Park Y.J."/>
            <person name="Jeong S.E."/>
            <person name="Jung H.S."/>
        </authorList>
    </citation>
    <scope>NUCLEOTIDE SEQUENCE [LARGE SCALE GENOMIC DNA]</scope>
    <source>
        <strain evidence="5">P16(2019)</strain>
    </source>
</reference>
<dbReference type="RefSeq" id="WP_143848916.1">
    <property type="nucleotide sequence ID" value="NZ_VLXZ01000006.1"/>
</dbReference>
<feature type="region of interest" description="Disordered" evidence="1">
    <location>
        <begin position="140"/>
        <end position="204"/>
    </location>
</feature>
<accession>A0A553ZYF6</accession>
<feature type="domain" description="HTH cro/C1-type" evidence="3">
    <location>
        <begin position="8"/>
        <end position="40"/>
    </location>
</feature>
<dbReference type="SMART" id="SM00530">
    <property type="entry name" value="HTH_XRE"/>
    <property type="match status" value="1"/>
</dbReference>
<feature type="transmembrane region" description="Helical" evidence="2">
    <location>
        <begin position="109"/>
        <end position="129"/>
    </location>
</feature>
<dbReference type="Proteomes" id="UP000318521">
    <property type="component" value="Unassembled WGS sequence"/>
</dbReference>
<evidence type="ECO:0000259" key="3">
    <source>
        <dbReference type="PROSITE" id="PS50943"/>
    </source>
</evidence>
<evidence type="ECO:0000256" key="2">
    <source>
        <dbReference type="SAM" id="Phobius"/>
    </source>
</evidence>
<dbReference type="SUPFAM" id="SSF47413">
    <property type="entry name" value="lambda repressor-like DNA-binding domains"/>
    <property type="match status" value="1"/>
</dbReference>
<keyword evidence="2" id="KW-1133">Transmembrane helix</keyword>
<feature type="compositionally biased region" description="Acidic residues" evidence="1">
    <location>
        <begin position="141"/>
        <end position="196"/>
    </location>
</feature>
<dbReference type="GO" id="GO:0003677">
    <property type="term" value="F:DNA binding"/>
    <property type="evidence" value="ECO:0007669"/>
    <property type="project" value="InterPro"/>
</dbReference>
<protein>
    <submittedName>
        <fullName evidence="4">Helix-turn-helix domain-containing protein</fullName>
    </submittedName>
</protein>
<evidence type="ECO:0000313" key="5">
    <source>
        <dbReference type="Proteomes" id="UP000318521"/>
    </source>
</evidence>
<evidence type="ECO:0000313" key="4">
    <source>
        <dbReference type="EMBL" id="TSB46469.1"/>
    </source>
</evidence>
<feature type="region of interest" description="Disordered" evidence="1">
    <location>
        <begin position="74"/>
        <end position="104"/>
    </location>
</feature>
<evidence type="ECO:0000256" key="1">
    <source>
        <dbReference type="SAM" id="MobiDB-lite"/>
    </source>
</evidence>
<dbReference type="Pfam" id="PF13464">
    <property type="entry name" value="RodZ_C"/>
    <property type="match status" value="1"/>
</dbReference>
<dbReference type="Gene3D" id="1.10.260.40">
    <property type="entry name" value="lambda repressor-like DNA-binding domains"/>
    <property type="match status" value="1"/>
</dbReference>
<dbReference type="InterPro" id="IPR025194">
    <property type="entry name" value="RodZ-like_C"/>
</dbReference>
<keyword evidence="5" id="KW-1185">Reference proteome</keyword>
<name>A0A553ZYF6_9BACI</name>
<dbReference type="PANTHER" id="PTHR34475">
    <property type="match status" value="1"/>
</dbReference>